<reference evidence="1 2" key="1">
    <citation type="submission" date="2021-03" db="EMBL/GenBank/DDBJ databases">
        <title>Sequencing the genomes of 1000 actinobacteria strains.</title>
        <authorList>
            <person name="Klenk H.-P."/>
        </authorList>
    </citation>
    <scope>NUCLEOTIDE SEQUENCE [LARGE SCALE GENOMIC DNA]</scope>
    <source>
        <strain evidence="1 2">DSM 16005</strain>
    </source>
</reference>
<gene>
    <name evidence="1" type="ORF">JOF48_001850</name>
</gene>
<dbReference type="EMBL" id="JAGIOI010000001">
    <property type="protein sequence ID" value="MBP2413051.1"/>
    <property type="molecule type" value="Genomic_DNA"/>
</dbReference>
<keyword evidence="2" id="KW-1185">Reference proteome</keyword>
<dbReference type="Proteomes" id="UP000711614">
    <property type="component" value="Unassembled WGS sequence"/>
</dbReference>
<organism evidence="1 2">
    <name type="scientific">Arthrobacter stackebrandtii</name>
    <dbReference type="NCBI Taxonomy" id="272161"/>
    <lineage>
        <taxon>Bacteria</taxon>
        <taxon>Bacillati</taxon>
        <taxon>Actinomycetota</taxon>
        <taxon>Actinomycetes</taxon>
        <taxon>Micrococcales</taxon>
        <taxon>Micrococcaceae</taxon>
        <taxon>Arthrobacter</taxon>
    </lineage>
</organism>
<proteinExistence type="predicted"/>
<accession>A0ABS4YW56</accession>
<dbReference type="RefSeq" id="WP_209679962.1">
    <property type="nucleotide sequence ID" value="NZ_JAGIOI010000001.1"/>
</dbReference>
<protein>
    <submittedName>
        <fullName evidence="1">Uncharacterized protein</fullName>
    </submittedName>
</protein>
<sequence length="88" mass="10070">MSITMFDAGPRRPARPTRRRGFLARYGPARCALERGVPEVFGSVFDVRQLLKSTRYLRDGKKLPVPGFAKRYVERTEVGRLLEEFGVI</sequence>
<evidence type="ECO:0000313" key="2">
    <source>
        <dbReference type="Proteomes" id="UP000711614"/>
    </source>
</evidence>
<comment type="caution">
    <text evidence="1">The sequence shown here is derived from an EMBL/GenBank/DDBJ whole genome shotgun (WGS) entry which is preliminary data.</text>
</comment>
<evidence type="ECO:0000313" key="1">
    <source>
        <dbReference type="EMBL" id="MBP2413051.1"/>
    </source>
</evidence>
<name>A0ABS4YW56_9MICC</name>